<evidence type="ECO:0000313" key="1">
    <source>
        <dbReference type="EMBL" id="KAG5542955.1"/>
    </source>
</evidence>
<sequence>MVVLRTTNSKPTRSESWTEYLHVLRTAIAEPKKRLQFFSLTVGFDSMSEPNFEGTDINHHGSITHDEFKRPEIHSLSCSSTEAEGLEREDEADLKRLLMADVGDLPLVPPSAVDSNFVPYFAPDFIKPGHDQYVYRHANGLCVIGLAPTHLVFKDEGGVKAVDFNVGKSDRSGMKVTGKRKKNAQHFESNTALCKVCTKDDTSYIVRCCVKGSLLEVNDRLIKQPCLLNSVADREGYIAIIMPKPADWLKTKPMLLSIDEYKKLRELS</sequence>
<organism evidence="1 2">
    <name type="scientific">Rhododendron griersonianum</name>
    <dbReference type="NCBI Taxonomy" id="479676"/>
    <lineage>
        <taxon>Eukaryota</taxon>
        <taxon>Viridiplantae</taxon>
        <taxon>Streptophyta</taxon>
        <taxon>Embryophyta</taxon>
        <taxon>Tracheophyta</taxon>
        <taxon>Spermatophyta</taxon>
        <taxon>Magnoliopsida</taxon>
        <taxon>eudicotyledons</taxon>
        <taxon>Gunneridae</taxon>
        <taxon>Pentapetalae</taxon>
        <taxon>asterids</taxon>
        <taxon>Ericales</taxon>
        <taxon>Ericaceae</taxon>
        <taxon>Ericoideae</taxon>
        <taxon>Rhodoreae</taxon>
        <taxon>Rhododendron</taxon>
    </lineage>
</organism>
<dbReference type="InterPro" id="IPR039169">
    <property type="entry name" value="Abitram"/>
</dbReference>
<proteinExistence type="predicted"/>
<dbReference type="EMBL" id="JACTNZ010000006">
    <property type="protein sequence ID" value="KAG5542955.1"/>
    <property type="molecule type" value="Genomic_DNA"/>
</dbReference>
<accession>A0AAV6JSR9</accession>
<gene>
    <name evidence="1" type="ORF">RHGRI_015896</name>
</gene>
<dbReference type="Proteomes" id="UP000823749">
    <property type="component" value="Chromosome 6"/>
</dbReference>
<dbReference type="InterPro" id="IPR011053">
    <property type="entry name" value="Single_hybrid_motif"/>
</dbReference>
<protein>
    <recommendedName>
        <fullName evidence="3">Actin-binding transcription modulator</fullName>
    </recommendedName>
</protein>
<dbReference type="GO" id="GO:0005634">
    <property type="term" value="C:nucleus"/>
    <property type="evidence" value="ECO:0007669"/>
    <property type="project" value="TreeGrafter"/>
</dbReference>
<dbReference type="AlphaFoldDB" id="A0AAV6JSR9"/>
<keyword evidence="2" id="KW-1185">Reference proteome</keyword>
<name>A0AAV6JSR9_9ERIC</name>
<comment type="caution">
    <text evidence="1">The sequence shown here is derived from an EMBL/GenBank/DDBJ whole genome shotgun (WGS) entry which is preliminary data.</text>
</comment>
<evidence type="ECO:0008006" key="3">
    <source>
        <dbReference type="Google" id="ProtNLM"/>
    </source>
</evidence>
<dbReference type="Gene3D" id="2.40.50.100">
    <property type="match status" value="1"/>
</dbReference>
<evidence type="ECO:0000313" key="2">
    <source>
        <dbReference type="Proteomes" id="UP000823749"/>
    </source>
</evidence>
<dbReference type="PANTHER" id="PTHR13651">
    <property type="entry name" value="PROTEIN ABITRAM"/>
    <property type="match status" value="1"/>
</dbReference>
<dbReference type="SUPFAM" id="SSF51230">
    <property type="entry name" value="Single hybrid motif"/>
    <property type="match status" value="1"/>
</dbReference>
<reference evidence="1 2" key="1">
    <citation type="submission" date="2020-08" db="EMBL/GenBank/DDBJ databases">
        <title>Plant Genome Project.</title>
        <authorList>
            <person name="Zhang R.-G."/>
        </authorList>
    </citation>
    <scope>NUCLEOTIDE SEQUENCE [LARGE SCALE GENOMIC DNA]</scope>
    <source>
        <strain evidence="1">WSP0</strain>
        <tissue evidence="1">Leaf</tissue>
    </source>
</reference>
<dbReference type="PANTHER" id="PTHR13651:SF0">
    <property type="entry name" value="PROTEIN ABITRAM"/>
    <property type="match status" value="1"/>
</dbReference>